<reference evidence="1" key="1">
    <citation type="submission" date="2021-02" db="EMBL/GenBank/DDBJ databases">
        <title>Infant gut strain persistence is associated with maternal origin, phylogeny, and functional potential including surface adhesion and iron acquisition.</title>
        <authorList>
            <person name="Lou Y.C."/>
        </authorList>
    </citation>
    <scope>NUCLEOTIDE SEQUENCE</scope>
    <source>
        <strain evidence="1">L3_106_000M1_dasL3_106_000M1_concoct_15</strain>
    </source>
</reference>
<dbReference type="EMBL" id="JAGZCZ010000001">
    <property type="protein sequence ID" value="MBS5518956.1"/>
    <property type="molecule type" value="Genomic_DNA"/>
</dbReference>
<sequence>MKQRMIMAFTVLFTVIGSTFLPRLEAAALTTEQRYHQSRIVMMTTQDNAVLLAEPNKDALVMGYYPKGTLFVPINQSRNETEGKTYNLVIRFDGAVGWLVSDTVVLGKR</sequence>
<proteinExistence type="predicted"/>
<gene>
    <name evidence="1" type="ORF">KHX13_01220</name>
</gene>
<dbReference type="Proteomes" id="UP000754226">
    <property type="component" value="Unassembled WGS sequence"/>
</dbReference>
<evidence type="ECO:0000313" key="2">
    <source>
        <dbReference type="Proteomes" id="UP000754226"/>
    </source>
</evidence>
<dbReference type="AlphaFoldDB" id="A0A943EF14"/>
<comment type="caution">
    <text evidence="1">The sequence shown here is derived from an EMBL/GenBank/DDBJ whole genome shotgun (WGS) entry which is preliminary data.</text>
</comment>
<name>A0A943EF14_9FIRM</name>
<organism evidence="1 2">
    <name type="scientific">Acidaminococcus intestini</name>
    <dbReference type="NCBI Taxonomy" id="187327"/>
    <lineage>
        <taxon>Bacteria</taxon>
        <taxon>Bacillati</taxon>
        <taxon>Bacillota</taxon>
        <taxon>Negativicutes</taxon>
        <taxon>Acidaminococcales</taxon>
        <taxon>Acidaminococcaceae</taxon>
        <taxon>Acidaminococcus</taxon>
    </lineage>
</organism>
<accession>A0A943EF14</accession>
<protein>
    <submittedName>
        <fullName evidence="1">Uncharacterized protein</fullName>
    </submittedName>
</protein>
<evidence type="ECO:0000313" key="1">
    <source>
        <dbReference type="EMBL" id="MBS5518956.1"/>
    </source>
</evidence>